<dbReference type="AlphaFoldDB" id="A0A8J9Z081"/>
<dbReference type="FunFam" id="2.60.120.260:FF:000016">
    <property type="entry name" value="Contactin-associated protein-like 4 isoform 1"/>
    <property type="match status" value="1"/>
</dbReference>
<dbReference type="PANTHER" id="PTHR24543:SF291">
    <property type="entry name" value="SMOKE ALARM, ISOFORM D"/>
    <property type="match status" value="1"/>
</dbReference>
<evidence type="ECO:0000313" key="4">
    <source>
        <dbReference type="Proteomes" id="UP000838412"/>
    </source>
</evidence>
<proteinExistence type="inferred from homology"/>
<dbReference type="CDD" id="cd00057">
    <property type="entry name" value="FA58C"/>
    <property type="match status" value="1"/>
</dbReference>
<dbReference type="EMBL" id="OV696699">
    <property type="protein sequence ID" value="CAH1244992.1"/>
    <property type="molecule type" value="Genomic_DNA"/>
</dbReference>
<dbReference type="PROSITE" id="PS01285">
    <property type="entry name" value="FA58C_1"/>
    <property type="match status" value="1"/>
</dbReference>
<organism evidence="3 4">
    <name type="scientific">Branchiostoma lanceolatum</name>
    <name type="common">Common lancelet</name>
    <name type="synonym">Amphioxus lanceolatum</name>
    <dbReference type="NCBI Taxonomy" id="7740"/>
    <lineage>
        <taxon>Eukaryota</taxon>
        <taxon>Metazoa</taxon>
        <taxon>Chordata</taxon>
        <taxon>Cephalochordata</taxon>
        <taxon>Leptocardii</taxon>
        <taxon>Amphioxiformes</taxon>
        <taxon>Branchiostomatidae</taxon>
        <taxon>Branchiostoma</taxon>
    </lineage>
</organism>
<dbReference type="SMART" id="SM00231">
    <property type="entry name" value="FA58C"/>
    <property type="match status" value="1"/>
</dbReference>
<reference evidence="3" key="1">
    <citation type="submission" date="2022-01" db="EMBL/GenBank/DDBJ databases">
        <authorList>
            <person name="Braso-Vives M."/>
        </authorList>
    </citation>
    <scope>NUCLEOTIDE SEQUENCE</scope>
</reference>
<accession>A0A8J9Z081</accession>
<protein>
    <submittedName>
        <fullName evidence="3">MFGE8 protein</fullName>
    </submittedName>
</protein>
<dbReference type="OrthoDB" id="10067267at2759"/>
<dbReference type="SUPFAM" id="SSF49785">
    <property type="entry name" value="Galactose-binding domain-like"/>
    <property type="match status" value="1"/>
</dbReference>
<dbReference type="InterPro" id="IPR008979">
    <property type="entry name" value="Galactose-bd-like_sf"/>
</dbReference>
<keyword evidence="4" id="KW-1185">Reference proteome</keyword>
<evidence type="ECO:0000259" key="2">
    <source>
        <dbReference type="PROSITE" id="PS50022"/>
    </source>
</evidence>
<dbReference type="Gene3D" id="2.60.120.260">
    <property type="entry name" value="Galactose-binding domain-like"/>
    <property type="match status" value="1"/>
</dbReference>
<dbReference type="PANTHER" id="PTHR24543">
    <property type="entry name" value="MULTICOPPER OXIDASE-RELATED"/>
    <property type="match status" value="1"/>
</dbReference>
<comment type="similarity">
    <text evidence="1">Belongs to the neurexin family.</text>
</comment>
<name>A0A8J9Z081_BRALA</name>
<dbReference type="PROSITE" id="PS50022">
    <property type="entry name" value="FA58C_3"/>
    <property type="match status" value="1"/>
</dbReference>
<sequence length="302" mass="33524">MAGVKEALVIAACICSTVCDTQPQTHAARATEDNPELYGKAPNVHCSYNCALPTPTDRQTCDSVSRMQLDMDALLAWKGTATNHLHHLKNSLQIMNKRLDNVLEKGCSPESEKSSLLEDIVTNMTAIFVREINDRIEEATENMILRGKVPYALGVESGQIPDAQITASSEASSAHGPRRGRLFTVGDTDGTGAWCAGSNNRNQWLQVDLGNPTEIWGVVTQGRFGHQQWVSTYQLHFSVDGTNWWPYTDASGRQKVFQGNEDSNTPQRRLLANPVTARYVRFLILAWNDHISMRMEILGTLH</sequence>
<evidence type="ECO:0000256" key="1">
    <source>
        <dbReference type="ARBA" id="ARBA00010241"/>
    </source>
</evidence>
<gene>
    <name evidence="3" type="primary">MFGE8</name>
    <name evidence="3" type="ORF">BLAG_LOCUS7477</name>
</gene>
<evidence type="ECO:0000313" key="3">
    <source>
        <dbReference type="EMBL" id="CAH1244992.1"/>
    </source>
</evidence>
<feature type="domain" description="F5/8 type C" evidence="2">
    <location>
        <begin position="148"/>
        <end position="300"/>
    </location>
</feature>
<dbReference type="Pfam" id="PF00754">
    <property type="entry name" value="F5_F8_type_C"/>
    <property type="match status" value="1"/>
</dbReference>
<dbReference type="InterPro" id="IPR000421">
    <property type="entry name" value="FA58C"/>
</dbReference>
<dbReference type="Proteomes" id="UP000838412">
    <property type="component" value="Chromosome 14"/>
</dbReference>